<reference evidence="3 4" key="1">
    <citation type="journal article" date="2021" name="Elife">
        <title>Chloroplast acquisition without the gene transfer in kleptoplastic sea slugs, Plakobranchus ocellatus.</title>
        <authorList>
            <person name="Maeda T."/>
            <person name="Takahashi S."/>
            <person name="Yoshida T."/>
            <person name="Shimamura S."/>
            <person name="Takaki Y."/>
            <person name="Nagai Y."/>
            <person name="Toyoda A."/>
            <person name="Suzuki Y."/>
            <person name="Arimoto A."/>
            <person name="Ishii H."/>
            <person name="Satoh N."/>
            <person name="Nishiyama T."/>
            <person name="Hasebe M."/>
            <person name="Maruyama T."/>
            <person name="Minagawa J."/>
            <person name="Obokata J."/>
            <person name="Shigenobu S."/>
        </authorList>
    </citation>
    <scope>NUCLEOTIDE SEQUENCE [LARGE SCALE GENOMIC DNA]</scope>
</reference>
<feature type="region of interest" description="Disordered" evidence="2">
    <location>
        <begin position="6315"/>
        <end position="6348"/>
    </location>
</feature>
<evidence type="ECO:0000313" key="4">
    <source>
        <dbReference type="Proteomes" id="UP000762676"/>
    </source>
</evidence>
<feature type="compositionally biased region" description="Basic and acidic residues" evidence="2">
    <location>
        <begin position="2830"/>
        <end position="2848"/>
    </location>
</feature>
<evidence type="ECO:0000313" key="3">
    <source>
        <dbReference type="EMBL" id="GFR85033.1"/>
    </source>
</evidence>
<feature type="compositionally biased region" description="Basic and acidic residues" evidence="2">
    <location>
        <begin position="5968"/>
        <end position="5988"/>
    </location>
</feature>
<feature type="compositionally biased region" description="Pro residues" evidence="2">
    <location>
        <begin position="1995"/>
        <end position="2010"/>
    </location>
</feature>
<feature type="compositionally biased region" description="Basic and acidic residues" evidence="2">
    <location>
        <begin position="2488"/>
        <end position="2500"/>
    </location>
</feature>
<feature type="compositionally biased region" description="Basic and acidic residues" evidence="2">
    <location>
        <begin position="3318"/>
        <end position="3334"/>
    </location>
</feature>
<feature type="region of interest" description="Disordered" evidence="2">
    <location>
        <begin position="3761"/>
        <end position="3787"/>
    </location>
</feature>
<feature type="compositionally biased region" description="Polar residues" evidence="2">
    <location>
        <begin position="2890"/>
        <end position="2901"/>
    </location>
</feature>
<feature type="compositionally biased region" description="Polar residues" evidence="2">
    <location>
        <begin position="6315"/>
        <end position="6337"/>
    </location>
</feature>
<feature type="compositionally biased region" description="Basic and acidic residues" evidence="2">
    <location>
        <begin position="1863"/>
        <end position="1875"/>
    </location>
</feature>
<feature type="region of interest" description="Disordered" evidence="2">
    <location>
        <begin position="7586"/>
        <end position="7605"/>
    </location>
</feature>
<feature type="region of interest" description="Disordered" evidence="2">
    <location>
        <begin position="3935"/>
        <end position="4069"/>
    </location>
</feature>
<feature type="compositionally biased region" description="Basic and acidic residues" evidence="2">
    <location>
        <begin position="4953"/>
        <end position="4963"/>
    </location>
</feature>
<comment type="caution">
    <text evidence="3">The sequence shown here is derived from an EMBL/GenBank/DDBJ whole genome shotgun (WGS) entry which is preliminary data.</text>
</comment>
<feature type="compositionally biased region" description="Basic and acidic residues" evidence="2">
    <location>
        <begin position="4595"/>
        <end position="4612"/>
    </location>
</feature>
<feature type="compositionally biased region" description="Basic and acidic residues" evidence="2">
    <location>
        <begin position="9"/>
        <end position="30"/>
    </location>
</feature>
<evidence type="ECO:0000256" key="2">
    <source>
        <dbReference type="SAM" id="MobiDB-lite"/>
    </source>
</evidence>
<feature type="compositionally biased region" description="Polar residues" evidence="2">
    <location>
        <begin position="1640"/>
        <end position="1650"/>
    </location>
</feature>
<feature type="compositionally biased region" description="Basic and acidic residues" evidence="2">
    <location>
        <begin position="3259"/>
        <end position="3274"/>
    </location>
</feature>
<feature type="compositionally biased region" description="Polar residues" evidence="2">
    <location>
        <begin position="2849"/>
        <end position="2867"/>
    </location>
</feature>
<feature type="compositionally biased region" description="Polar residues" evidence="2">
    <location>
        <begin position="668"/>
        <end position="695"/>
    </location>
</feature>
<feature type="compositionally biased region" description="Polar residues" evidence="2">
    <location>
        <begin position="1590"/>
        <end position="1608"/>
    </location>
</feature>
<feature type="compositionally biased region" description="Basic and acidic residues" evidence="2">
    <location>
        <begin position="5116"/>
        <end position="5129"/>
    </location>
</feature>
<dbReference type="GO" id="GO:0003964">
    <property type="term" value="F:RNA-directed DNA polymerase activity"/>
    <property type="evidence" value="ECO:0007669"/>
    <property type="project" value="UniProtKB-KW"/>
</dbReference>
<feature type="compositionally biased region" description="Basic and acidic residues" evidence="2">
    <location>
        <begin position="3293"/>
        <end position="3307"/>
    </location>
</feature>
<feature type="compositionally biased region" description="Basic and acidic residues" evidence="2">
    <location>
        <begin position="795"/>
        <end position="806"/>
    </location>
</feature>
<feature type="compositionally biased region" description="Polar residues" evidence="2">
    <location>
        <begin position="414"/>
        <end position="436"/>
    </location>
</feature>
<feature type="compositionally biased region" description="Low complexity" evidence="2">
    <location>
        <begin position="2434"/>
        <end position="2447"/>
    </location>
</feature>
<feature type="compositionally biased region" description="Low complexity" evidence="2">
    <location>
        <begin position="985"/>
        <end position="994"/>
    </location>
</feature>
<feature type="region of interest" description="Disordered" evidence="2">
    <location>
        <begin position="978"/>
        <end position="1012"/>
    </location>
</feature>
<feature type="compositionally biased region" description="Polar residues" evidence="2">
    <location>
        <begin position="31"/>
        <end position="47"/>
    </location>
</feature>
<evidence type="ECO:0000256" key="1">
    <source>
        <dbReference type="SAM" id="Coils"/>
    </source>
</evidence>
<accession>A0AAV4GHP7</accession>
<feature type="compositionally biased region" description="Basic and acidic residues" evidence="2">
    <location>
        <begin position="4457"/>
        <end position="4473"/>
    </location>
</feature>
<feature type="compositionally biased region" description="Basic residues" evidence="2">
    <location>
        <begin position="3377"/>
        <end position="3389"/>
    </location>
</feature>
<feature type="compositionally biased region" description="Polar residues" evidence="2">
    <location>
        <begin position="2195"/>
        <end position="2215"/>
    </location>
</feature>
<feature type="compositionally biased region" description="Polar residues" evidence="2">
    <location>
        <begin position="1951"/>
        <end position="1962"/>
    </location>
</feature>
<feature type="compositionally biased region" description="Polar residues" evidence="2">
    <location>
        <begin position="4929"/>
        <end position="4951"/>
    </location>
</feature>
<feature type="compositionally biased region" description="Basic and acidic residues" evidence="2">
    <location>
        <begin position="1611"/>
        <end position="1633"/>
    </location>
</feature>
<feature type="compositionally biased region" description="Basic and acidic residues" evidence="2">
    <location>
        <begin position="2576"/>
        <end position="2605"/>
    </location>
</feature>
<keyword evidence="3" id="KW-0808">Transferase</keyword>
<proteinExistence type="predicted"/>
<feature type="compositionally biased region" description="Basic and acidic residues" evidence="2">
    <location>
        <begin position="4916"/>
        <end position="4928"/>
    </location>
</feature>
<feature type="compositionally biased region" description="Low complexity" evidence="2">
    <location>
        <begin position="2335"/>
        <end position="2344"/>
    </location>
</feature>
<feature type="compositionally biased region" description="Basic and acidic residues" evidence="2">
    <location>
        <begin position="5002"/>
        <end position="5042"/>
    </location>
</feature>
<feature type="compositionally biased region" description="Low complexity" evidence="2">
    <location>
        <begin position="7414"/>
        <end position="7424"/>
    </location>
</feature>
<feature type="compositionally biased region" description="Basic and acidic residues" evidence="2">
    <location>
        <begin position="5222"/>
        <end position="5258"/>
    </location>
</feature>
<feature type="compositionally biased region" description="Polar residues" evidence="2">
    <location>
        <begin position="7081"/>
        <end position="7123"/>
    </location>
</feature>
<feature type="compositionally biased region" description="Polar residues" evidence="2">
    <location>
        <begin position="3992"/>
        <end position="4006"/>
    </location>
</feature>
<feature type="region of interest" description="Disordered" evidence="2">
    <location>
        <begin position="1922"/>
        <end position="2178"/>
    </location>
</feature>
<feature type="compositionally biased region" description="Basic residues" evidence="2">
    <location>
        <begin position="2416"/>
        <end position="2427"/>
    </location>
</feature>
<feature type="region of interest" description="Disordered" evidence="2">
    <location>
        <begin position="3013"/>
        <end position="3185"/>
    </location>
</feature>
<feature type="compositionally biased region" description="Polar residues" evidence="2">
    <location>
        <begin position="3083"/>
        <end position="3099"/>
    </location>
</feature>
<feature type="region of interest" description="Disordered" evidence="2">
    <location>
        <begin position="4764"/>
        <end position="5164"/>
    </location>
</feature>
<feature type="compositionally biased region" description="Basic and acidic residues" evidence="2">
    <location>
        <begin position="106"/>
        <end position="124"/>
    </location>
</feature>
<feature type="compositionally biased region" description="Basic and acidic residues" evidence="2">
    <location>
        <begin position="5143"/>
        <end position="5154"/>
    </location>
</feature>
<feature type="region of interest" description="Disordered" evidence="2">
    <location>
        <begin position="2195"/>
        <end position="2218"/>
    </location>
</feature>
<feature type="compositionally biased region" description="Basic residues" evidence="2">
    <location>
        <begin position="1710"/>
        <end position="1724"/>
    </location>
</feature>
<dbReference type="EMBL" id="BMAT01008443">
    <property type="protein sequence ID" value="GFR85033.1"/>
    <property type="molecule type" value="Genomic_DNA"/>
</dbReference>
<feature type="region of interest" description="Disordered" evidence="2">
    <location>
        <begin position="1"/>
        <end position="876"/>
    </location>
</feature>
<feature type="compositionally biased region" description="Basic and acidic residues" evidence="2">
    <location>
        <begin position="3142"/>
        <end position="3158"/>
    </location>
</feature>
<feature type="compositionally biased region" description="Polar residues" evidence="2">
    <location>
        <begin position="4045"/>
        <end position="4067"/>
    </location>
</feature>
<keyword evidence="4" id="KW-1185">Reference proteome</keyword>
<feature type="region of interest" description="Disordered" evidence="2">
    <location>
        <begin position="2942"/>
        <end position="2970"/>
    </location>
</feature>
<feature type="region of interest" description="Disordered" evidence="2">
    <location>
        <begin position="5548"/>
        <end position="5568"/>
    </location>
</feature>
<feature type="compositionally biased region" description="Basic and acidic residues" evidence="2">
    <location>
        <begin position="2039"/>
        <end position="2051"/>
    </location>
</feature>
<feature type="compositionally biased region" description="Polar residues" evidence="2">
    <location>
        <begin position="6071"/>
        <end position="6096"/>
    </location>
</feature>
<feature type="compositionally biased region" description="Basic and acidic residues" evidence="2">
    <location>
        <begin position="4242"/>
        <end position="4272"/>
    </location>
</feature>
<feature type="compositionally biased region" description="Basic and acidic residues" evidence="2">
    <location>
        <begin position="3965"/>
        <end position="3990"/>
    </location>
</feature>
<feature type="region of interest" description="Disordered" evidence="2">
    <location>
        <begin position="5222"/>
        <end position="5266"/>
    </location>
</feature>
<feature type="compositionally biased region" description="Polar residues" evidence="2">
    <location>
        <begin position="3308"/>
        <end position="3317"/>
    </location>
</feature>
<feature type="compositionally biased region" description="Polar residues" evidence="2">
    <location>
        <begin position="2252"/>
        <end position="2261"/>
    </location>
</feature>
<feature type="compositionally biased region" description="Polar residues" evidence="2">
    <location>
        <begin position="708"/>
        <end position="754"/>
    </location>
</feature>
<feature type="compositionally biased region" description="Basic and acidic residues" evidence="2">
    <location>
        <begin position="2528"/>
        <end position="2567"/>
    </location>
</feature>
<feature type="compositionally biased region" description="Polar residues" evidence="2">
    <location>
        <begin position="2116"/>
        <end position="2161"/>
    </location>
</feature>
<feature type="region of interest" description="Disordered" evidence="2">
    <location>
        <begin position="6416"/>
        <end position="6436"/>
    </location>
</feature>
<feature type="compositionally biased region" description="Low complexity" evidence="2">
    <location>
        <begin position="4185"/>
        <end position="4196"/>
    </location>
</feature>
<feature type="region of interest" description="Disordered" evidence="2">
    <location>
        <begin position="3372"/>
        <end position="3395"/>
    </location>
</feature>
<feature type="compositionally biased region" description="Polar residues" evidence="2">
    <location>
        <begin position="351"/>
        <end position="366"/>
    </location>
</feature>
<feature type="compositionally biased region" description="Polar residues" evidence="2">
    <location>
        <begin position="2719"/>
        <end position="2740"/>
    </location>
</feature>
<feature type="compositionally biased region" description="Basic and acidic residues" evidence="2">
    <location>
        <begin position="2753"/>
        <end position="2775"/>
    </location>
</feature>
<feature type="compositionally biased region" description="Polar residues" evidence="2">
    <location>
        <begin position="4562"/>
        <end position="4577"/>
    </location>
</feature>
<feature type="compositionally biased region" description="Basic residues" evidence="2">
    <location>
        <begin position="3113"/>
        <end position="3127"/>
    </location>
</feature>
<feature type="region of interest" description="Disordered" evidence="2">
    <location>
        <begin position="6140"/>
        <end position="6163"/>
    </location>
</feature>
<feature type="region of interest" description="Disordered" evidence="2">
    <location>
        <begin position="4441"/>
        <end position="4473"/>
    </location>
</feature>
<feature type="compositionally biased region" description="Low complexity" evidence="2">
    <location>
        <begin position="2309"/>
        <end position="2327"/>
    </location>
</feature>
<feature type="region of interest" description="Disordered" evidence="2">
    <location>
        <begin position="4492"/>
        <end position="4642"/>
    </location>
</feature>
<feature type="compositionally biased region" description="Polar residues" evidence="2">
    <location>
        <begin position="5949"/>
        <end position="5967"/>
    </location>
</feature>
<feature type="region of interest" description="Disordered" evidence="2">
    <location>
        <begin position="5434"/>
        <end position="5477"/>
    </location>
</feature>
<feature type="compositionally biased region" description="Polar residues" evidence="2">
    <location>
        <begin position="2356"/>
        <end position="2367"/>
    </location>
</feature>
<feature type="compositionally biased region" description="Basic and acidic residues" evidence="2">
    <location>
        <begin position="3217"/>
        <end position="3243"/>
    </location>
</feature>
<feature type="compositionally biased region" description="Polar residues" evidence="2">
    <location>
        <begin position="3030"/>
        <end position="3069"/>
    </location>
</feature>
<feature type="compositionally biased region" description="Pro residues" evidence="2">
    <location>
        <begin position="5991"/>
        <end position="6003"/>
    </location>
</feature>
<keyword evidence="3" id="KW-0548">Nucleotidyltransferase</keyword>
<feature type="compositionally biased region" description="Basic and acidic residues" evidence="2">
    <location>
        <begin position="4812"/>
        <end position="4821"/>
    </location>
</feature>
<feature type="region of interest" description="Disordered" evidence="2">
    <location>
        <begin position="6069"/>
        <end position="6100"/>
    </location>
</feature>
<feature type="compositionally biased region" description="Basic and acidic residues" evidence="2">
    <location>
        <begin position="5051"/>
        <end position="5105"/>
    </location>
</feature>
<dbReference type="Proteomes" id="UP000762676">
    <property type="component" value="Unassembled WGS sequence"/>
</dbReference>
<feature type="region of interest" description="Disordered" evidence="2">
    <location>
        <begin position="2232"/>
        <end position="2925"/>
    </location>
</feature>
<feature type="region of interest" description="Disordered" evidence="2">
    <location>
        <begin position="3212"/>
        <end position="3351"/>
    </location>
</feature>
<feature type="compositionally biased region" description="Polar residues" evidence="2">
    <location>
        <begin position="639"/>
        <end position="654"/>
    </location>
</feature>
<feature type="compositionally biased region" description="Basic and acidic residues" evidence="2">
    <location>
        <begin position="4849"/>
        <end position="4860"/>
    </location>
</feature>
<feature type="compositionally biased region" description="Basic and acidic residues" evidence="2">
    <location>
        <begin position="2960"/>
        <end position="2969"/>
    </location>
</feature>
<feature type="compositionally biased region" description="Polar residues" evidence="2">
    <location>
        <begin position="3159"/>
        <end position="3175"/>
    </location>
</feature>
<feature type="compositionally biased region" description="Polar residues" evidence="2">
    <location>
        <begin position="810"/>
        <end position="840"/>
    </location>
</feature>
<feature type="compositionally biased region" description="Polar residues" evidence="2">
    <location>
        <begin position="482"/>
        <end position="523"/>
    </location>
</feature>
<feature type="compositionally biased region" description="Polar residues" evidence="2">
    <location>
        <begin position="4862"/>
        <end position="4871"/>
    </location>
</feature>
<feature type="region of interest" description="Disordered" evidence="2">
    <location>
        <begin position="6755"/>
        <end position="6775"/>
    </location>
</feature>
<feature type="compositionally biased region" description="Basic and acidic residues" evidence="2">
    <location>
        <begin position="2802"/>
        <end position="2814"/>
    </location>
</feature>
<feature type="region of interest" description="Disordered" evidence="2">
    <location>
        <begin position="7072"/>
        <end position="7130"/>
    </location>
</feature>
<feature type="region of interest" description="Disordered" evidence="2">
    <location>
        <begin position="5352"/>
        <end position="5393"/>
    </location>
</feature>
<feature type="compositionally biased region" description="Basic and acidic residues" evidence="2">
    <location>
        <begin position="2382"/>
        <end position="2412"/>
    </location>
</feature>
<feature type="coiled-coil region" evidence="1">
    <location>
        <begin position="7540"/>
        <end position="7567"/>
    </location>
</feature>
<feature type="compositionally biased region" description="Basic and acidic residues" evidence="2">
    <location>
        <begin position="4513"/>
        <end position="4522"/>
    </location>
</feature>
<feature type="compositionally biased region" description="Polar residues" evidence="2">
    <location>
        <begin position="58"/>
        <end position="86"/>
    </location>
</feature>
<feature type="region of interest" description="Disordered" evidence="2">
    <location>
        <begin position="6793"/>
        <end position="6815"/>
    </location>
</feature>
<organism evidence="3 4">
    <name type="scientific">Elysia marginata</name>
    <dbReference type="NCBI Taxonomy" id="1093978"/>
    <lineage>
        <taxon>Eukaryota</taxon>
        <taxon>Metazoa</taxon>
        <taxon>Spiralia</taxon>
        <taxon>Lophotrochozoa</taxon>
        <taxon>Mollusca</taxon>
        <taxon>Gastropoda</taxon>
        <taxon>Heterobranchia</taxon>
        <taxon>Euthyneura</taxon>
        <taxon>Panpulmonata</taxon>
        <taxon>Sacoglossa</taxon>
        <taxon>Placobranchoidea</taxon>
        <taxon>Plakobranchidae</taxon>
        <taxon>Elysia</taxon>
    </lineage>
</organism>
<feature type="compositionally biased region" description="Basic and acidic residues" evidence="2">
    <location>
        <begin position="2448"/>
        <end position="2459"/>
    </location>
</feature>
<feature type="region of interest" description="Disordered" evidence="2">
    <location>
        <begin position="6453"/>
        <end position="6472"/>
    </location>
</feature>
<feature type="compositionally biased region" description="Polar residues" evidence="2">
    <location>
        <begin position="6459"/>
        <end position="6468"/>
    </location>
</feature>
<feature type="compositionally biased region" description="Polar residues" evidence="2">
    <location>
        <begin position="3770"/>
        <end position="3787"/>
    </location>
</feature>
<feature type="compositionally biased region" description="Basic and acidic residues" evidence="2">
    <location>
        <begin position="322"/>
        <end position="340"/>
    </location>
</feature>
<feature type="region of interest" description="Disordered" evidence="2">
    <location>
        <begin position="7402"/>
        <end position="7428"/>
    </location>
</feature>
<feature type="compositionally biased region" description="Polar residues" evidence="2">
    <location>
        <begin position="5848"/>
        <end position="5857"/>
    </location>
</feature>
<feature type="compositionally biased region" description="Low complexity" evidence="2">
    <location>
        <begin position="1553"/>
        <end position="1567"/>
    </location>
</feature>
<feature type="compositionally biased region" description="Basic residues" evidence="2">
    <location>
        <begin position="4143"/>
        <end position="4156"/>
    </location>
</feature>
<gene>
    <name evidence="3" type="ORF">ElyMa_004162900</name>
</gene>
<sequence>MTRGGSNSPDKEGAQQSEDSSKPDNQHSVEKSGTAQPHSQPRQSNDGTEPFPQGASGECTTPAPSGDTRQSETQQSNDGNEPFTQDSRGECTALPPCGNTPQYETQRSDDRDKALTQNSSRERATASPVGDTRQSETQQSDYGTEPLTQESRVGNTPYSQPRQSKDGTKSLSQGSGGECTTPPPSGDTRQSETKQSNDGTEPLTQDSNDECATPPSFRETPQSETQWLGDGTKPLPQDTSGECTILPPHGYKPQSEKQQSVDGTKPLLQDTSGECTSLPPHGYKPQSETQQSVDGTKPLPQDTSGECTILPPCGNTPQYETQRSDDRDKPLTQNSSRERATASPVGDTRQSETQQSDDGTEPLTQDSNDECGTPPPVGDTPQSETQWLGDEKKPFTQDFNDECAKPQSVRAAPQSKTQQSSDGTESLTQYSSSECTTLPPVGVTPQSQTQQSDDKTKPLTQDSSSEFAIPSPCGDTPHSDTLRSNNGNEPFTQGSRGECTTPSPVGDTSQSDTLQSTDGNGPLTQDFHGESAMASPCGDRPQSETQQSNNGTKPLKQGGSDECTTLSPVGDTPRSQTLRSTDENEPLTQDSRGVCTALPPCGNTPESQTRRSNDENELLTQDSNGERANASPCGDRPQSETQRSNNGNEPFTQDSNDECDTAPPVRDTPQSETQQSDHVNEPQTQDLSSECTTASLRGDTRQSETQRADNGNEPFTQVSNDECTNPQSVRDAPQSETQQSSDGTPPLTQDSSGECATPSPCGDTPLFKTQRSNDGIEPLTEDLGGECATPTPRGDTPHCDTLRSTDENEPQTQDSSSECTTASLRGATCQSETQRANNRNEPLIQVSIGECATRPPVRDTPKSETQQSDDGGEPLPRVREIEDIGVEHVKPRLLCGTEDNGILHATSHSLRGTEDNGIEHATSPLQHGAKDTDIEHATSSSLCSIEDNNIRHATRASLCETGDIGIEYVTSPLCGLEDTGDEHTTTPTLSSTDDTGIEYTTPPTLCGTDDTGIEYTTPPTLCGTDDTGIEYSTPPTLCGTDDTGIEYTTPPTLGGTDDTGIEYTTPPTLCGTFDTGIEHTTAPSLSSADDTGIEQATPVKSCSSGDTVIAQTKSPSPRGNLYHVVEHNKSPSSCGNEDIETAHTSPLTIRDIEDTDFSLRDLSESNHAALDRTECREQVQVLETVGRSASLQNGEDAKSMTYQLDYRHNDIHSNSSRSQTRELHVVIYNLTNNPPIDDITSASTDSPALGDIHYSLTENPAIQGVVHTVANNPAIQEDAADNPAIDDIACSPAHNPAIGNVVYSQAKNPTIEGVNSATNIRAIEDFVSILHDDPPIENVVYSLAENPAIEGVYSAADRRAIEGVVHILADNPTQEDNVYSLSENSVVEGAADIPAMEDIVCSLAENPAKESVYSAADNPAIEDIVCSMADNPTREDNVYSQSENSAVEGAAGYRAIEDFVSSLADDPPFENVVFSLAENPAIEGVYSAADRRAIEGIVFSMNDNPAIESSSHPSRDSLRFPVITDLSSNSDACDDYIKKILDLLLPQSATSFSTTKTETSKLTENTKFMVGEPKGRNEKSHRKFPEASTIARSSDKSTSSKIKHSNTPAKEVFRHSAPRERASDSSCSDRHLNFSEFEQELSQRVGSGSTPEKHLESLPKESTYSSDRNNRHQSQVKDDAKSHKRASSNATLPRDGNFGTAQEITSVTAKARKIIRAKRTRKKQSVSSQDQTNPSEVSNATSQRQHGLTQQQDISSPYTARGIVNQENEGNVIDSKGDSPSSSEKGRKSHNTCSPCSSPKYESDVSSATARQNEMRCEFPNYSSRKQRGRANQESGDADPPSCETSKPPSHEPHIIGSSSHSPKLEGYRTPERDNINTSEDMTTYEFLYELKEILGPQIGVDMLREAYVAARRRVNARLRTDNVSLEQTHDRSPRPEGLVTPPKQHEGLSPNDSLSPTNEESFSPHCVGERLLTSVDEEIESAPPESEMQNRPRSPSPRTPPPPPPPPPRRNAGDESDDSAVPHADDFPFLDEECLSSPERDGNMPPRREVSPMMEGLFPLPDPAYVAQRPPLRQPPPRRPRRQQQPQPPPPPPPPQIVRNSAERAAGFFQEREVNASTESGANNSAKHGNLPTNGDDNGSVQRKDNASSLSTGNASTQTGVCFPPQDRSTVLQQSPQREAIVLPERELGLSLQEVNTSLEKETSLSQQNVTSDPTTREAIVSLQGEASVSPLTRTKFLQEREGSVLPETDASVSSKNGANVSPRRESSVSPQREYSMSPLKEDSLSPERVGSVLSKREGSVSPERQASISSEWETITSSTKSASASLQREDSVSPEVEGSVSPQREYEVLVQREGSVSQYRTNSVSPERENCGLPENEDSASPKKEPNVSLDRECSASSQNEHRMSTKRETSNSPHRKIGVSRKRKASDSSKSEASVSSQSDGSVSPERKINVSKGRETSISPQRKINVSRKRKASDSSESEGSVSPEREGSVSPERRGSVSPQREGSVSPEREGSVSPGREGSVSLERKVNVSPERQRCVSAEKEGSVSPEREGNVSPERRHNVSPERQGNVSPEREGNVSPERRHSVSPEREGSVSPLKEKSSVPLKKPWVPKEPVSILKRERCSSSQTEISSPHGIIDILQRENTSTSQTEGIVSPQIEASVSPQIEASVSPQIEASVSPQSGGNIYQQGDRNVLVQKENDAPPRRDSTKAYFQAPNQQENSWPQGKGSFPTQRYTVKTPPKEEEENEERNKRMDEHFSPNKDVAPSEKESNLSSQENYAKAGKEDGVSPTKQSLDPQQEKETGSPKEDGMASPLPDDTIQLNSEGLDHDIAETNEQQKIKPNWDESSSNQRMAKKTISSSVDTVDRNRQKHGQNVDKSLTKEAVASTTNEQENVSLRSDEARSVNMNLGPSLSDRVAENTQRLPKIETLLKDKGKNIKDLVQDTSEPKAMWSDPSRMEQPEVKSSRISGVSFPRFVTAEQPDIFSPTLERQHPQQYREVEITQTLNVSIAQTNESTAPTRPETAQEINQMPSHEQQTDSQSTSASNTASGSMHSSNSVSPNDTQGDYRLETLGGVKPESTNHSSVAAGQYTATAAGSPEYDPDDDNRKSKKKKKKKKKKAKSRPNVEDSPRRIGAVEGRDQATKRDPKWEDWSQRTAENMDNDQEATGSDETSEDEEYERIKDELIQIEVALQIENKMLQKEILRGYSIEKGSPDEKQQFLRQKLKERTKAKEDKSGKNMDLLDSNVKENVPNESKETEGPTEQEKVDWSEQQIRYFRPKADGSGMEEINRQQEEAYWRHEAQQGSGYQNKQSELKDKETLHAEQRKTDMPPPVAASKKKKRGKTVDVVDADLPPCIHRSFPSTATYVSKGRAGKTQKKGKKKAYGSTADDDDFEETLRQFQEGLKECGKCAICLGLADERLNQRFREFVRKKNMTREEIEDIIQAAQIKIKKERSKEERKNKIKKHSGTLVKQGVTTDEERTVFDTRRQQNLNSEDDVNMVLLEEQIEEEREKRALEKTLNKEVEEGIRAVKEKIVRGEIPTTQDKVRVQAQNLHEHEGDALQEGLDANSGKNRKANVIGLEEKIDSGSLETACRVERASDFEKVSVQLGAKDDNILAAKPPCQRDLSFKDLIGAPFYYGGNQPQHPACKQQGSRLVSQRSQEHQRKTAGDECLEIKKVSVDATDLHASSLSSEEGGIDNAGFTLLEKSEAVESHKTYAAGHATENEWISNLVHAPGSRTLPPSQDITVASNTRTELGEGDGQPNGSSSATPSNLFPTSQVENNSILEKTDGDGRESPDEAVAFAGNNSAQHLTRHTGMYGEPPREFDELAETGLSHLTRPQGFPQTGDAVRLFDVYLPSESQKISLDSVNNIFYIPQDWLDSSNPRVQTHLFLVKHRGFRFRWFSGYPVFPPPLAEPDLHPQACSHANVVTSKKSEEERGLSPIGDRPGIPAKSTSSRSRDVAEKGDENSKNDGEPIDSKDVKNIANQEQLPRSSNQGGSLARPHNNDKGVESKVLLPKSDERNRQPLLPTPDIYGLISNNQSETSRRQPTNQDNKNETSALYEIPEEADVIRKGQNESQEARDYFSKTEFSKTAEDASFSLVVPATPKADDSPALPIESAQLELIPSATLTSKTSGRKHKSRREKRYKMAYPVDKIGDNLPTYSSSSVSKKNKTNSKKSSSNKNSDNNALEQPRDVTHSVAEEQEDEGKSKEESVNGNRKRKTSGRNTENTPEQIKKDDITQKEKGGGKNDDVTSPKHDQKDVVDTNSRMISHETVDNNDKRDDVKIETKTSTKDEDNEPEQIGKNINSSVGPEDSVCTENRDDTFIALESQNVLDSFKEREDGELSNRVKKDKVKKKTVRQKKREKKIMKAQAAAQFAAAKLKNEQEKEKIMQDRQIKAIAEKSVREDPKKFDKVKTESNDRIVNSSVNIKREEEIYNVNQVPEVEIGEERESRNNVDSRNRIENRQNVAQVTIEKLNRLDEKSESLTSRNDVKTQDIAQGSPKVDEDQRDEQTESAESGEIAKEDESESSKSYEPNTRKRERSRYFFRTPATKVSNLTDSRKFYTSSPKEDTAPERPDAIQTGLIEKESSSKKGATSEDSKVLSKCSPKHITATDSAEGKYKGSPRQKTTSRCSKVSRVRQISRRAAVFLGIIEDLGNILRDLQISSDMHPNMVQNMLSKNMSGDYSGKIPGYNTEGVAPPPNPVGKHCGKWLEGREAFVPDDNECQDNGKGKVAASKLARTLALILDDEEVKIPYGDEMGESSSDNNDDRRPPKDGDRDSSSGEREFSSGDNGGFGAGDENLDRGTRDSGKATGDSSGGSGSSGDNQPLNSLNASSGDGDKGASSEGRDQPASSTTSNPGKTPFCREPDATTSQISKEDEGQMKYVIKDSVTSTPPTEVQSSLVEETRQKETFEENRSNINLSKDNQLSSCSEKQTSAKNLNDCHEPKDLYAKKQALKPFKGGQYGNLKRQRKERWDHPVYRHQISHNKARRDYQIERNFNSRREFQNEQRRGSQMERNSESESKERRDSQIDIESQSQSEEKRDSQIDIESKSRSKEKRDPQIDRESKSQSKERRESRIDTDSKNHNTERKDSPPSNKTRLKSNSRETARSLERKIILDLFDGPESGTSRSAKDSHTSDNKPTRPPFISVAKNKNLASSVLKVDKVIPKQPNLSTMNESKTSNPIPKAEAAKSLKSELINKCSVDEKSVVKTEPREEGSKALELKKAQSRIEKEQSSRGVKEETQKELNPVGKEVTSMKSIGDIEIKTKCVSKTKCLAVESNVGENSITQFQLPSFHSAFGKYRDKIKLQNQGNTSPPDTFRSETSSLNDFSFVFNSRAHQKQRIGGGKPAKQIAKPKPGRLSPPMPMPSFPLKPLTPGSSELTQSIHTALDHYNYKFHSVAPLPIEEIKTTLKDAVKMYGPDVERSSDDTTPLEKQRKKDCLEKTDSSSKPQGAETVTQTLGSQSCLSISSDKTEIIASTKEANKAVPYGKVKSNSCKPSERNPIITVGEKDKAKVTVPNDAITIIDQSSDIVSMSSVRNDDKSKDSFTGSKPSDEISLDTEEVIFFSGIIQVSGVFKADDIAQGIKDKDEISTAGIVSSDSMAPKDVNVTDICTFEASKFRNECIKAGDHPHNITNSYRHKTRETITDDLFVRIRETESVFQNDDSPEIPLMWEEGTGTQGTNVWQESSMNHFSNMSRETIVESPSPPNETTNGSDILNPSLAEYDPALPVESGDNLPMFNLRGDMRPPLHRLSESLEKTKGEAMLNSDSVFPNSSHQNRPECYLMSPSPRAARKLSFLGLTGEFMTPEGASPNRSTYHTPSEYCSSDTVFATPTGSTSTPKTVTVEPNACHSSAGTSQKDSEVTTPRDLVKQLEFQGTKEMPGLLQKRTFLPIPPQDVSAKKFKLPSFDSVFGKYRDAIQLQNQQNIITSNTFRPSSSLLKNNSSVGSLETQQKQRTDSGKLAKQINEPKLERSSPPMPMPSFPPKPLTPSSSELTQSIHTALDHYNFQFQSVAPLPIEAIKTTVKYAAKMYGPDVERSSDFSNPLEERKKVFNLERTNSLSKPQSTENKTQKLDSTNGVPQNKLKYNSYKPIEENSITTVSETDKANVTMPVDAITSIDQAADMIPTPSVKNGDKSKDSFTGSKPSDEISLDTEEVIFFSGIIQVSGVFKADDITQDFKDKDETSTARTVSSDSMAPKDVNVTDICTFEASKFRNECIEADDHPHYVTNSYRHKTRETIADDLIVRTTETNSDFQYGDSPEIPLMREEGTGTQGTNVWQESSVNHLSNMSREMIVESPTVPNETVTHSDILSTSTPESNPASPVEGSGNLLKTPQDFINPLKLLWDTRETPDSLRKRRFSLLSPDVSSKARVSHFLSDTASPVSPTPSYGSDLEHEAIETSPMASSPHKHDQESPPGLSLEDTSLFTSHVFLGENESGKLECSPQQSSSASCIETDGRDKKTPITVATSKLIAKQHLERPEAPLMWDYLNSPQYTNIFQQFQENFPNKIFAETPSPQNETTTGSDILNPSMDEYDPALPIEGGDNPPMFNTPGDLEPSLHCLPESLEEKQLKATPNSGSVFLKASNEDRPECYLMSPFPIAERKLSCPRLTEVFMTPEGASPNKSTYHTPSESWSSDTVLATPIVSTGTPKTVKSRACQSSDGISQKDSELTSLRDLTKPLNLHDAKATPELLKKQKFLPMSSDGCCEKTKVSPFLLHHPSTASPTPSLEPNLEVKAFASSQSASPLQNDSQESSAGPCVRNTPLSFSHAFLDKNESGDPVVSPMQSSPESCFEKDPTDQGIPTTFAKSKLLWCVLKSEKARHKKSTFWHIRKLALGTEGRFAKKYTSVVIPKLAWLKQVRSHHYHKDAKDNMTSTFKVPLCSKSQTRLNTKQVQRLASLLSSILSGSYSNYNYLNREMNAGQVPELCGAFNDTDPDTNLFYYNIYVSAFHSLFETAKPSAQNFNLASDTKTDILESSQILSGSNTQTQSTESLVISEAYYPYLYSEKSPIASTPSDPINLLASKEHSSCEGDGLRKNAQFQESPLMATPQIQPYATKAKKSEKANQPTRQDDASATQPSRLSGNTPFSSRLQSSPMKTNSQDNLKGSSKPDCRSKDVLENDAFINSIYIPEVMRRANDIFVRSGRLSPDTLIEKASELASIYESIRPATSERERIEIESVSVMVHDLRKLAVDALCSQYILTSNMKADTKGYGTCTSSAPSINKAIPRVDGPKASIVTSKHIPSRTEDGKLVPVVTTLAESYPGQVDENLQQELICAALLAQQAVYRQGTASEAVLSVATTTAATNTIAENTTPSQVDASAAALAAAMTNPLPAFPSDRQVDLSPQQTFTILRAVREAVQVDLDKMCRFRGLGCVRCNNTGYTPDGMPCIDDDDSRSQTGSSDSMSSGHFTASTPEEIKLLIQKEIKENESRLINQTGIFVIYPEDQELRQLINAKRQKINFPAATAVEQWEDLDSKIVLKLDSLIGDSTLEHKLAAFGDIVYQTSLETFGAKQYQSKGPPKRSRRQCKMNKLRKQKRNLKKQILVANSEEKKGLQEIWQHLKARHSALSRAESARKKHSQKRKNQERFLRDPFQFARQLFQQPKSGTLAVSREDLEAHLKKSYSDTNQELPLEEAAGLIWPAAPGIKFNNKPPNLQEVVAVVNKARAKSAPGPNGVPYLLYKRCPNVLKRLHKILRSA</sequence>
<feature type="compositionally biased region" description="Polar residues" evidence="2">
    <location>
        <begin position="2168"/>
        <end position="2178"/>
    </location>
</feature>
<feature type="compositionally biased region" description="Basic and acidic residues" evidence="2">
    <location>
        <begin position="5434"/>
        <end position="5460"/>
    </location>
</feature>
<feature type="region of interest" description="Disordered" evidence="2">
    <location>
        <begin position="4133"/>
        <end position="4327"/>
    </location>
</feature>
<keyword evidence="1" id="KW-0175">Coiled coil</keyword>
<protein>
    <submittedName>
        <fullName evidence="3">Reverse transcriptase</fullName>
    </submittedName>
</protein>
<feature type="compositionally biased region" description="Basic and acidic residues" evidence="2">
    <location>
        <begin position="4279"/>
        <end position="4303"/>
    </location>
</feature>
<feature type="region of interest" description="Disordered" evidence="2">
    <location>
        <begin position="5848"/>
        <end position="5881"/>
    </location>
</feature>
<feature type="compositionally biased region" description="Polar residues" evidence="2">
    <location>
        <begin position="4901"/>
        <end position="4915"/>
    </location>
</feature>
<feature type="region of interest" description="Disordered" evidence="2">
    <location>
        <begin position="5949"/>
        <end position="6008"/>
    </location>
</feature>
<name>A0AAV4GHP7_9GAST</name>
<feature type="compositionally biased region" description="Polar residues" evidence="2">
    <location>
        <begin position="543"/>
        <end position="552"/>
    </location>
</feature>
<feature type="compositionally biased region" description="Polar residues" evidence="2">
    <location>
        <begin position="1725"/>
        <end position="1758"/>
    </location>
</feature>
<feature type="compositionally biased region" description="Basic and acidic residues" evidence="2">
    <location>
        <begin position="4492"/>
        <end position="4504"/>
    </location>
</feature>
<feature type="compositionally biased region" description="Pro residues" evidence="2">
    <location>
        <begin position="2087"/>
        <end position="2097"/>
    </location>
</feature>
<feature type="compositionally biased region" description="Polar residues" evidence="2">
    <location>
        <begin position="135"/>
        <end position="162"/>
    </location>
</feature>
<feature type="compositionally biased region" description="Basic and acidic residues" evidence="2">
    <location>
        <begin position="4530"/>
        <end position="4541"/>
    </location>
</feature>
<feature type="compositionally biased region" description="Basic and acidic residues" evidence="2">
    <location>
        <begin position="4578"/>
        <end position="4588"/>
    </location>
</feature>
<feature type="compositionally biased region" description="Polar residues" evidence="2">
    <location>
        <begin position="562"/>
        <end position="579"/>
    </location>
</feature>
<feature type="compositionally biased region" description="Basic and acidic residues" evidence="2">
    <location>
        <begin position="4200"/>
        <end position="4222"/>
    </location>
</feature>
<feature type="compositionally biased region" description="Polar residues" evidence="2">
    <location>
        <begin position="6755"/>
        <end position="6771"/>
    </location>
</feature>
<feature type="compositionally biased region" description="Polar residues" evidence="2">
    <location>
        <begin position="5461"/>
        <end position="5477"/>
    </location>
</feature>
<feature type="compositionally biased region" description="Polar residues" evidence="2">
    <location>
        <begin position="2646"/>
        <end position="2695"/>
    </location>
</feature>
<feature type="compositionally biased region" description="Basic and acidic residues" evidence="2">
    <location>
        <begin position="698"/>
        <end position="707"/>
    </location>
</feature>
<feature type="region of interest" description="Disordered" evidence="2">
    <location>
        <begin position="1553"/>
        <end position="1879"/>
    </location>
</feature>
<feature type="compositionally biased region" description="Basic and acidic residues" evidence="2">
    <location>
        <begin position="4778"/>
        <end position="4799"/>
    </location>
</feature>
<keyword evidence="3" id="KW-0695">RNA-directed DNA polymerase</keyword>
<feature type="compositionally biased region" description="Basic and acidic residues" evidence="2">
    <location>
        <begin position="2702"/>
        <end position="2713"/>
    </location>
</feature>
<feature type="compositionally biased region" description="Polar residues" evidence="2">
    <location>
        <begin position="3013"/>
        <end position="3023"/>
    </location>
</feature>
<feature type="compositionally biased region" description="Pro residues" evidence="2">
    <location>
        <begin position="5374"/>
        <end position="5384"/>
    </location>
</feature>
<feature type="compositionally biased region" description="Polar residues" evidence="2">
    <location>
        <begin position="193"/>
        <end position="206"/>
    </location>
</feature>